<dbReference type="InterPro" id="IPR000719">
    <property type="entry name" value="Prot_kinase_dom"/>
</dbReference>
<dbReference type="GO" id="GO:0008024">
    <property type="term" value="C:cyclin/CDK positive transcription elongation factor complex"/>
    <property type="evidence" value="ECO:0007669"/>
    <property type="project" value="TreeGrafter"/>
</dbReference>
<evidence type="ECO:0000256" key="11">
    <source>
        <dbReference type="SAM" id="MobiDB-lite"/>
    </source>
</evidence>
<dbReference type="InterPro" id="IPR008271">
    <property type="entry name" value="Ser/Thr_kinase_AS"/>
</dbReference>
<protein>
    <recommendedName>
        <fullName evidence="2">cyclin-dependent kinase</fullName>
        <ecNumber evidence="2">2.7.11.22</ecNumber>
    </recommendedName>
</protein>
<feature type="compositionally biased region" description="Basic and acidic residues" evidence="11">
    <location>
        <begin position="12"/>
        <end position="38"/>
    </location>
</feature>
<evidence type="ECO:0000256" key="10">
    <source>
        <dbReference type="PROSITE-ProRule" id="PRU10141"/>
    </source>
</evidence>
<evidence type="ECO:0000256" key="2">
    <source>
        <dbReference type="ARBA" id="ARBA00012425"/>
    </source>
</evidence>
<feature type="binding site" evidence="10">
    <location>
        <position position="181"/>
    </location>
    <ligand>
        <name>ATP</name>
        <dbReference type="ChEBI" id="CHEBI:30616"/>
    </ligand>
</feature>
<dbReference type="Proteomes" id="UP000504638">
    <property type="component" value="Unplaced"/>
</dbReference>
<dbReference type="EMBL" id="ML975171">
    <property type="protein sequence ID" value="KAF1809643.1"/>
    <property type="molecule type" value="Genomic_DNA"/>
</dbReference>
<evidence type="ECO:0000313" key="15">
    <source>
        <dbReference type="RefSeq" id="XP_033531274.1"/>
    </source>
</evidence>
<dbReference type="PROSITE" id="PS00107">
    <property type="entry name" value="PROTEIN_KINASE_ATP"/>
    <property type="match status" value="1"/>
</dbReference>
<evidence type="ECO:0000256" key="3">
    <source>
        <dbReference type="ARBA" id="ARBA00022527"/>
    </source>
</evidence>
<dbReference type="InterPro" id="IPR017441">
    <property type="entry name" value="Protein_kinase_ATP_BS"/>
</dbReference>
<dbReference type="FunFam" id="1.10.510.10:FF:000440">
    <property type="entry name" value="Serine/threonine-protein kinase bur1"/>
    <property type="match status" value="1"/>
</dbReference>
<dbReference type="OrthoDB" id="204883at2759"/>
<dbReference type="Gene3D" id="1.10.510.10">
    <property type="entry name" value="Transferase(Phosphotransferase) domain 1"/>
    <property type="match status" value="1"/>
</dbReference>
<dbReference type="PANTHER" id="PTHR24056:SF546">
    <property type="entry name" value="CYCLIN-DEPENDENT KINASE 12"/>
    <property type="match status" value="1"/>
</dbReference>
<dbReference type="GO" id="GO:0004693">
    <property type="term" value="F:cyclin-dependent protein serine/threonine kinase activity"/>
    <property type="evidence" value="ECO:0007669"/>
    <property type="project" value="UniProtKB-EC"/>
</dbReference>
<sequence length="547" mass="64222">MRFNHGQPQPRQESRLESRLGGPDRKSEFRPDYRSDHRHDHRHDHRSDHRDRHDSRGDYRSDHRGDYRDSRDSRRDGRDYRDSRDHRDARGPREHRDPRDARHPRDRRPEPRFEKRPKPPPKAIFRIVKKAKPRPSVKPEFQGPGSIYYRKPGNESVVGSGTYGKVFKADHIYTNNMVALKRIRVENEKDGFPVTAIREVKLLEHLRHDNVVQLLEVMVEDNHCYMVFEYLSHDLTGLLNHPSYKLDEAQKKDLAKQMFEGLDYLHHRGVLHRDIKAANILVSNSGQLKIADFGLARFYSKVRRLDYTNRVITIWYRSPELLFGETQYGPAVDIWSAACVLVEIFTNYAIFPGDGTELNQLQKIYDVLGAPTLEQWPGMRDTAWYELLINACKPRASTFESKYRDKLTPAAYELLTSMLDYDPANRPTANDVLEHPYFTVEQPAASRAVELANIQGDWHEFESKALRKEREQKKKEKDRHERERERHRQKELKRRVDDGDAHDKGGEHDRKRIRSEQEKDAERDPSGGLPSPRIEDRKGDLMEVDPV</sequence>
<dbReference type="GO" id="GO:0005524">
    <property type="term" value="F:ATP binding"/>
    <property type="evidence" value="ECO:0007669"/>
    <property type="project" value="UniProtKB-UniRule"/>
</dbReference>
<dbReference type="AlphaFoldDB" id="A0A6G1FV53"/>
<feature type="domain" description="Protein kinase" evidence="12">
    <location>
        <begin position="152"/>
        <end position="438"/>
    </location>
</feature>
<dbReference type="FunFam" id="3.30.200.20:FF:000270">
    <property type="entry name" value="Serine/threonine-protein kinase bur1"/>
    <property type="match status" value="1"/>
</dbReference>
<dbReference type="Pfam" id="PF00069">
    <property type="entry name" value="Pkinase"/>
    <property type="match status" value="1"/>
</dbReference>
<dbReference type="SUPFAM" id="SSF56112">
    <property type="entry name" value="Protein kinase-like (PK-like)"/>
    <property type="match status" value="1"/>
</dbReference>
<evidence type="ECO:0000256" key="8">
    <source>
        <dbReference type="ARBA" id="ARBA00047811"/>
    </source>
</evidence>
<feature type="region of interest" description="Disordered" evidence="11">
    <location>
        <begin position="1"/>
        <end position="139"/>
    </location>
</feature>
<keyword evidence="4" id="KW-0808">Transferase</keyword>
<evidence type="ECO:0000256" key="9">
    <source>
        <dbReference type="ARBA" id="ARBA00048367"/>
    </source>
</evidence>
<dbReference type="SMART" id="SM00220">
    <property type="entry name" value="S_TKc"/>
    <property type="match status" value="1"/>
</dbReference>
<feature type="compositionally biased region" description="Polar residues" evidence="11">
    <location>
        <begin position="1"/>
        <end position="11"/>
    </location>
</feature>
<dbReference type="GO" id="GO:0008353">
    <property type="term" value="F:RNA polymerase II CTD heptapeptide repeat kinase activity"/>
    <property type="evidence" value="ECO:0007669"/>
    <property type="project" value="TreeGrafter"/>
</dbReference>
<dbReference type="Gene3D" id="3.30.200.20">
    <property type="entry name" value="Phosphorylase Kinase, domain 1"/>
    <property type="match status" value="1"/>
</dbReference>
<gene>
    <name evidence="13 15" type="ORF">P152DRAFT_402931</name>
</gene>
<feature type="compositionally biased region" description="Basic and acidic residues" evidence="11">
    <location>
        <begin position="466"/>
        <end position="525"/>
    </location>
</feature>
<comment type="similarity">
    <text evidence="1">Belongs to the protein kinase superfamily. CMGC Ser/Thr protein kinase family. CDC2/CDKX subfamily.</text>
</comment>
<dbReference type="InterPro" id="IPR050108">
    <property type="entry name" value="CDK"/>
</dbReference>
<dbReference type="PROSITE" id="PS00108">
    <property type="entry name" value="PROTEIN_KINASE_ST"/>
    <property type="match status" value="1"/>
</dbReference>
<dbReference type="GO" id="GO:0032968">
    <property type="term" value="P:positive regulation of transcription elongation by RNA polymerase II"/>
    <property type="evidence" value="ECO:0007669"/>
    <property type="project" value="TreeGrafter"/>
</dbReference>
<evidence type="ECO:0000256" key="5">
    <source>
        <dbReference type="ARBA" id="ARBA00022741"/>
    </source>
</evidence>
<evidence type="ECO:0000256" key="7">
    <source>
        <dbReference type="ARBA" id="ARBA00022840"/>
    </source>
</evidence>
<keyword evidence="3" id="KW-0723">Serine/threonine-protein kinase</keyword>
<evidence type="ECO:0000259" key="12">
    <source>
        <dbReference type="PROSITE" id="PS50011"/>
    </source>
</evidence>
<dbReference type="GeneID" id="54417249"/>
<evidence type="ECO:0000313" key="14">
    <source>
        <dbReference type="Proteomes" id="UP000504638"/>
    </source>
</evidence>
<keyword evidence="6 13" id="KW-0418">Kinase</keyword>
<keyword evidence="14" id="KW-1185">Reference proteome</keyword>
<evidence type="ECO:0000256" key="6">
    <source>
        <dbReference type="ARBA" id="ARBA00022777"/>
    </source>
</evidence>
<keyword evidence="7 10" id="KW-0067">ATP-binding</keyword>
<organism evidence="13">
    <name type="scientific">Eremomyces bilateralis CBS 781.70</name>
    <dbReference type="NCBI Taxonomy" id="1392243"/>
    <lineage>
        <taxon>Eukaryota</taxon>
        <taxon>Fungi</taxon>
        <taxon>Dikarya</taxon>
        <taxon>Ascomycota</taxon>
        <taxon>Pezizomycotina</taxon>
        <taxon>Dothideomycetes</taxon>
        <taxon>Dothideomycetes incertae sedis</taxon>
        <taxon>Eremomycetales</taxon>
        <taxon>Eremomycetaceae</taxon>
        <taxon>Eremomyces</taxon>
    </lineage>
</organism>
<accession>A0A6G1FV53</accession>
<dbReference type="EC" id="2.7.11.22" evidence="2"/>
<dbReference type="PROSITE" id="PS50011">
    <property type="entry name" value="PROTEIN_KINASE_DOM"/>
    <property type="match status" value="1"/>
</dbReference>
<reference evidence="13 15" key="1">
    <citation type="submission" date="2020-01" db="EMBL/GenBank/DDBJ databases">
        <authorList>
            <consortium name="DOE Joint Genome Institute"/>
            <person name="Haridas S."/>
            <person name="Albert R."/>
            <person name="Binder M."/>
            <person name="Bloem J."/>
            <person name="Labutti K."/>
            <person name="Salamov A."/>
            <person name="Andreopoulos B."/>
            <person name="Baker S.E."/>
            <person name="Barry K."/>
            <person name="Bills G."/>
            <person name="Bluhm B.H."/>
            <person name="Cannon C."/>
            <person name="Castanera R."/>
            <person name="Culley D.E."/>
            <person name="Daum C."/>
            <person name="Ezra D."/>
            <person name="Gonzalez J.B."/>
            <person name="Henrissat B."/>
            <person name="Kuo A."/>
            <person name="Liang C."/>
            <person name="Lipzen A."/>
            <person name="Lutzoni F."/>
            <person name="Magnuson J."/>
            <person name="Mondo S."/>
            <person name="Nolan M."/>
            <person name="Ohm R."/>
            <person name="Pangilinan J."/>
            <person name="Park H.-J."/>
            <person name="Ramirez L."/>
            <person name="Alfaro M."/>
            <person name="Sun H."/>
            <person name="Tritt A."/>
            <person name="Yoshinaga Y."/>
            <person name="Zwiers L.-H."/>
            <person name="Turgeon B.G."/>
            <person name="Goodwin S.B."/>
            <person name="Spatafora J.W."/>
            <person name="Crous P.W."/>
            <person name="Grigoriev I.V."/>
        </authorList>
    </citation>
    <scope>NUCLEOTIDE SEQUENCE</scope>
    <source>
        <strain evidence="13 15">CBS 781.70</strain>
    </source>
</reference>
<dbReference type="CDD" id="cd07840">
    <property type="entry name" value="STKc_CDK9_like"/>
    <property type="match status" value="1"/>
</dbReference>
<dbReference type="InterPro" id="IPR011009">
    <property type="entry name" value="Kinase-like_dom_sf"/>
</dbReference>
<feature type="region of interest" description="Disordered" evidence="11">
    <location>
        <begin position="466"/>
        <end position="547"/>
    </location>
</feature>
<dbReference type="RefSeq" id="XP_033531274.1">
    <property type="nucleotide sequence ID" value="XM_033676679.1"/>
</dbReference>
<comment type="catalytic activity">
    <reaction evidence="9">
        <text>L-seryl-[protein] + ATP = O-phospho-L-seryl-[protein] + ADP + H(+)</text>
        <dbReference type="Rhea" id="RHEA:17989"/>
        <dbReference type="Rhea" id="RHEA-COMP:9863"/>
        <dbReference type="Rhea" id="RHEA-COMP:11604"/>
        <dbReference type="ChEBI" id="CHEBI:15378"/>
        <dbReference type="ChEBI" id="CHEBI:29999"/>
        <dbReference type="ChEBI" id="CHEBI:30616"/>
        <dbReference type="ChEBI" id="CHEBI:83421"/>
        <dbReference type="ChEBI" id="CHEBI:456216"/>
        <dbReference type="EC" id="2.7.11.22"/>
    </reaction>
</comment>
<reference evidence="15" key="2">
    <citation type="submission" date="2020-04" db="EMBL/GenBank/DDBJ databases">
        <authorList>
            <consortium name="NCBI Genome Project"/>
        </authorList>
    </citation>
    <scope>NUCLEOTIDE SEQUENCE</scope>
    <source>
        <strain evidence="15">CBS 781.70</strain>
    </source>
</reference>
<evidence type="ECO:0000256" key="1">
    <source>
        <dbReference type="ARBA" id="ARBA00006485"/>
    </source>
</evidence>
<comment type="catalytic activity">
    <reaction evidence="8">
        <text>L-threonyl-[protein] + ATP = O-phospho-L-threonyl-[protein] + ADP + H(+)</text>
        <dbReference type="Rhea" id="RHEA:46608"/>
        <dbReference type="Rhea" id="RHEA-COMP:11060"/>
        <dbReference type="Rhea" id="RHEA-COMP:11605"/>
        <dbReference type="ChEBI" id="CHEBI:15378"/>
        <dbReference type="ChEBI" id="CHEBI:30013"/>
        <dbReference type="ChEBI" id="CHEBI:30616"/>
        <dbReference type="ChEBI" id="CHEBI:61977"/>
        <dbReference type="ChEBI" id="CHEBI:456216"/>
        <dbReference type="EC" id="2.7.11.22"/>
    </reaction>
</comment>
<dbReference type="GO" id="GO:0030332">
    <property type="term" value="F:cyclin binding"/>
    <property type="evidence" value="ECO:0007669"/>
    <property type="project" value="TreeGrafter"/>
</dbReference>
<dbReference type="PANTHER" id="PTHR24056">
    <property type="entry name" value="CELL DIVISION PROTEIN KINASE"/>
    <property type="match status" value="1"/>
</dbReference>
<reference evidence="15" key="3">
    <citation type="submission" date="2025-04" db="UniProtKB">
        <authorList>
            <consortium name="RefSeq"/>
        </authorList>
    </citation>
    <scope>IDENTIFICATION</scope>
    <source>
        <strain evidence="15">CBS 781.70</strain>
    </source>
</reference>
<proteinExistence type="inferred from homology"/>
<name>A0A6G1FV53_9PEZI</name>
<keyword evidence="5 10" id="KW-0547">Nucleotide-binding</keyword>
<feature type="compositionally biased region" description="Basic and acidic residues" evidence="11">
    <location>
        <begin position="45"/>
        <end position="117"/>
    </location>
</feature>
<evidence type="ECO:0000256" key="4">
    <source>
        <dbReference type="ARBA" id="ARBA00022679"/>
    </source>
</evidence>
<evidence type="ECO:0000313" key="13">
    <source>
        <dbReference type="EMBL" id="KAF1809643.1"/>
    </source>
</evidence>